<keyword evidence="1" id="KW-0812">Transmembrane</keyword>
<organism evidence="2 3">
    <name type="scientific">Bacillus cereus</name>
    <dbReference type="NCBI Taxonomy" id="1396"/>
    <lineage>
        <taxon>Bacteria</taxon>
        <taxon>Bacillati</taxon>
        <taxon>Bacillota</taxon>
        <taxon>Bacilli</taxon>
        <taxon>Bacillales</taxon>
        <taxon>Bacillaceae</taxon>
        <taxon>Bacillus</taxon>
        <taxon>Bacillus cereus group</taxon>
    </lineage>
</organism>
<feature type="transmembrane region" description="Helical" evidence="1">
    <location>
        <begin position="41"/>
        <end position="61"/>
    </location>
</feature>
<proteinExistence type="predicted"/>
<sequence length="65" mass="7482">MSQWLKEKLGWIGLVVTVLIGFFPGWFAKIGQEIKNAIVEYWLQLSIAVIIALLVAIYLRVVHRE</sequence>
<protein>
    <submittedName>
        <fullName evidence="2">Uncharacterized protein</fullName>
    </submittedName>
</protein>
<dbReference type="Proteomes" id="UP000190906">
    <property type="component" value="Unassembled WGS sequence"/>
</dbReference>
<gene>
    <name evidence="2" type="ORF">BW897_30145</name>
</gene>
<evidence type="ECO:0000313" key="3">
    <source>
        <dbReference type="Proteomes" id="UP000190906"/>
    </source>
</evidence>
<keyword evidence="1" id="KW-0472">Membrane</keyword>
<evidence type="ECO:0000313" key="2">
    <source>
        <dbReference type="EMBL" id="OOR07658.1"/>
    </source>
</evidence>
<dbReference type="AlphaFoldDB" id="A0A1S9TCC1"/>
<comment type="caution">
    <text evidence="2">The sequence shown here is derived from an EMBL/GenBank/DDBJ whole genome shotgun (WGS) entry which is preliminary data.</text>
</comment>
<name>A0A1S9TCC1_BACCE</name>
<keyword evidence="1" id="KW-1133">Transmembrane helix</keyword>
<feature type="transmembrane region" description="Helical" evidence="1">
    <location>
        <begin position="9"/>
        <end position="29"/>
    </location>
</feature>
<dbReference type="EMBL" id="MUAJ01000065">
    <property type="protein sequence ID" value="OOR07658.1"/>
    <property type="molecule type" value="Genomic_DNA"/>
</dbReference>
<dbReference type="RefSeq" id="WP_078205701.1">
    <property type="nucleotide sequence ID" value="NZ_MUAJ01000065.1"/>
</dbReference>
<reference evidence="2 3" key="1">
    <citation type="submission" date="2017-01" db="EMBL/GenBank/DDBJ databases">
        <title>Bacillus cereus isolates.</title>
        <authorList>
            <person name="Beno S.M."/>
        </authorList>
    </citation>
    <scope>NUCLEOTIDE SEQUENCE [LARGE SCALE GENOMIC DNA]</scope>
    <source>
        <strain evidence="2 3">FSL H8-0485</strain>
    </source>
</reference>
<accession>A0A1S9TCC1</accession>
<evidence type="ECO:0000256" key="1">
    <source>
        <dbReference type="SAM" id="Phobius"/>
    </source>
</evidence>